<gene>
    <name evidence="3" type="ORF">BJP25_22880</name>
</gene>
<dbReference type="OrthoDB" id="3692129at2"/>
<name>A0A1Q9LJM1_9PSEU</name>
<sequence>MSDLNTPERTALSGIPPRSAGTALPQFPPRPEDTSPGQPLILSALPAELPESLRRAARPVPVAVPLAAGGEPDRPRSRWRRWAVIGVAAAAVLGGGTWLVLPGDDPAPAPVDQVAPARPAGEYDFIRLPETKEAIRDSDCASHAYGRTQEFLTATPCLQLTRAMFATRLPDQRVVYTSVAVLRMRGEKTAESLVDLVRTEGTGSVRDLVREGFVRAPGLDRLSRGGFAASRNGVNVVIVESDTAQADPDPELHEAAMKRISLDAVRLASEVV</sequence>
<dbReference type="Proteomes" id="UP000186040">
    <property type="component" value="Unassembled WGS sequence"/>
</dbReference>
<keyword evidence="2" id="KW-1133">Transmembrane helix</keyword>
<comment type="caution">
    <text evidence="3">The sequence shown here is derived from an EMBL/GenBank/DDBJ whole genome shotgun (WGS) entry which is preliminary data.</text>
</comment>
<evidence type="ECO:0000256" key="1">
    <source>
        <dbReference type="SAM" id="MobiDB-lite"/>
    </source>
</evidence>
<evidence type="ECO:0000313" key="3">
    <source>
        <dbReference type="EMBL" id="OLR92179.1"/>
    </source>
</evidence>
<protein>
    <submittedName>
        <fullName evidence="3">Uncharacterized protein</fullName>
    </submittedName>
</protein>
<dbReference type="RefSeq" id="WP_075976068.1">
    <property type="nucleotide sequence ID" value="NZ_MKQR01000017.1"/>
</dbReference>
<dbReference type="AlphaFoldDB" id="A0A1Q9LJM1"/>
<keyword evidence="2" id="KW-0812">Transmembrane</keyword>
<keyword evidence="4" id="KW-1185">Reference proteome</keyword>
<evidence type="ECO:0000313" key="4">
    <source>
        <dbReference type="Proteomes" id="UP000186040"/>
    </source>
</evidence>
<dbReference type="EMBL" id="MKQR01000017">
    <property type="protein sequence ID" value="OLR92179.1"/>
    <property type="molecule type" value="Genomic_DNA"/>
</dbReference>
<feature type="transmembrane region" description="Helical" evidence="2">
    <location>
        <begin position="82"/>
        <end position="101"/>
    </location>
</feature>
<keyword evidence="2" id="KW-0472">Membrane</keyword>
<organism evidence="3 4">
    <name type="scientific">Actinokineospora bangkokensis</name>
    <dbReference type="NCBI Taxonomy" id="1193682"/>
    <lineage>
        <taxon>Bacteria</taxon>
        <taxon>Bacillati</taxon>
        <taxon>Actinomycetota</taxon>
        <taxon>Actinomycetes</taxon>
        <taxon>Pseudonocardiales</taxon>
        <taxon>Pseudonocardiaceae</taxon>
        <taxon>Actinokineospora</taxon>
    </lineage>
</organism>
<accession>A0A1Q9LJM1</accession>
<evidence type="ECO:0000256" key="2">
    <source>
        <dbReference type="SAM" id="Phobius"/>
    </source>
</evidence>
<reference evidence="3 4" key="1">
    <citation type="submission" date="2016-10" db="EMBL/GenBank/DDBJ databases">
        <title>The Draft Genome Sequence of Actinokineospora bangkokensis 44EHWT reveals the biosynthetic pathway of antifungal compounds Thailandins with unusual extender unit butylmalonyl-CoA.</title>
        <authorList>
            <person name="Greule A."/>
            <person name="Intra B."/>
            <person name="Flemming S."/>
            <person name="Rommel M.G."/>
            <person name="Panbangred W."/>
            <person name="Bechthold A."/>
        </authorList>
    </citation>
    <scope>NUCLEOTIDE SEQUENCE [LARGE SCALE GENOMIC DNA]</scope>
    <source>
        <strain evidence="3 4">44EHW</strain>
    </source>
</reference>
<proteinExistence type="predicted"/>
<feature type="region of interest" description="Disordered" evidence="1">
    <location>
        <begin position="1"/>
        <end position="45"/>
    </location>
</feature>
<dbReference type="STRING" id="1193682.BJP25_22880"/>